<proteinExistence type="predicted"/>
<keyword evidence="1" id="KW-0732">Signal</keyword>
<feature type="transmembrane region" description="Helical" evidence="2">
    <location>
        <begin position="150"/>
        <end position="169"/>
    </location>
</feature>
<keyword evidence="2" id="KW-0472">Membrane</keyword>
<feature type="transmembrane region" description="Helical" evidence="2">
    <location>
        <begin position="35"/>
        <end position="56"/>
    </location>
</feature>
<organism evidence="3 4">
    <name type="scientific">Meganyctiphanes norvegica</name>
    <name type="common">Northern krill</name>
    <name type="synonym">Thysanopoda norvegica</name>
    <dbReference type="NCBI Taxonomy" id="48144"/>
    <lineage>
        <taxon>Eukaryota</taxon>
        <taxon>Metazoa</taxon>
        <taxon>Ecdysozoa</taxon>
        <taxon>Arthropoda</taxon>
        <taxon>Crustacea</taxon>
        <taxon>Multicrustacea</taxon>
        <taxon>Malacostraca</taxon>
        <taxon>Eumalacostraca</taxon>
        <taxon>Eucarida</taxon>
        <taxon>Euphausiacea</taxon>
        <taxon>Euphausiidae</taxon>
        <taxon>Meganyctiphanes</taxon>
    </lineage>
</organism>
<dbReference type="AlphaFoldDB" id="A0AAV2Q2I7"/>
<evidence type="ECO:0000313" key="3">
    <source>
        <dbReference type="EMBL" id="CAL4067406.1"/>
    </source>
</evidence>
<gene>
    <name evidence="3" type="ORF">MNOR_LOCUS6460</name>
</gene>
<evidence type="ECO:0008006" key="5">
    <source>
        <dbReference type="Google" id="ProtNLM"/>
    </source>
</evidence>
<sequence>MYIVYSCSSTVNLLKVVGPHQLTCKHIPLKIIRSVMAKATGIITLSIVICTAGAALKCYVCDPYDPRCTDPVGHNDLISEESNLHYTYKTCNKLLIETDYETTVDRLGNIADLGSGCLTWTDGVTDPSENQKGNIRRITSCNCQEDLCNGAPTVNVGIMTLIAAFFLYLHHLLH</sequence>
<dbReference type="PANTHER" id="PTHR33562">
    <property type="entry name" value="ATILLA, ISOFORM B-RELATED-RELATED"/>
    <property type="match status" value="1"/>
</dbReference>
<evidence type="ECO:0000313" key="4">
    <source>
        <dbReference type="Proteomes" id="UP001497623"/>
    </source>
</evidence>
<evidence type="ECO:0000256" key="1">
    <source>
        <dbReference type="ARBA" id="ARBA00022729"/>
    </source>
</evidence>
<keyword evidence="2" id="KW-1133">Transmembrane helix</keyword>
<keyword evidence="2" id="KW-0812">Transmembrane</keyword>
<protein>
    <recommendedName>
        <fullName evidence="5">Protein quiver</fullName>
    </recommendedName>
</protein>
<accession>A0AAV2Q2I7</accession>
<dbReference type="InterPro" id="IPR050975">
    <property type="entry name" value="Sleep_regulator"/>
</dbReference>
<reference evidence="3 4" key="1">
    <citation type="submission" date="2024-05" db="EMBL/GenBank/DDBJ databases">
        <authorList>
            <person name="Wallberg A."/>
        </authorList>
    </citation>
    <scope>NUCLEOTIDE SEQUENCE [LARGE SCALE GENOMIC DNA]</scope>
</reference>
<name>A0AAV2Q2I7_MEGNR</name>
<comment type="caution">
    <text evidence="3">The sequence shown here is derived from an EMBL/GenBank/DDBJ whole genome shotgun (WGS) entry which is preliminary data.</text>
</comment>
<dbReference type="EMBL" id="CAXKWB010002666">
    <property type="protein sequence ID" value="CAL4067406.1"/>
    <property type="molecule type" value="Genomic_DNA"/>
</dbReference>
<keyword evidence="4" id="KW-1185">Reference proteome</keyword>
<dbReference type="Proteomes" id="UP001497623">
    <property type="component" value="Unassembled WGS sequence"/>
</dbReference>
<evidence type="ECO:0000256" key="2">
    <source>
        <dbReference type="SAM" id="Phobius"/>
    </source>
</evidence>